<dbReference type="Gene3D" id="1.10.630.10">
    <property type="entry name" value="Cytochrome P450"/>
    <property type="match status" value="1"/>
</dbReference>
<dbReference type="GO" id="GO:0020037">
    <property type="term" value="F:heme binding"/>
    <property type="evidence" value="ECO:0007669"/>
    <property type="project" value="InterPro"/>
</dbReference>
<reference evidence="8 9" key="1">
    <citation type="journal article" date="2018" name="Gigascience">
        <title>Genomes of trombidid mites reveal novel predicted allergens and laterally-transferred genes associated with secondary metabolism.</title>
        <authorList>
            <person name="Dong X."/>
            <person name="Chaisiri K."/>
            <person name="Xia D."/>
            <person name="Armstrong S.D."/>
            <person name="Fang Y."/>
            <person name="Donnelly M.J."/>
            <person name="Kadowaki T."/>
            <person name="McGarry J.W."/>
            <person name="Darby A.C."/>
            <person name="Makepeace B.L."/>
        </authorList>
    </citation>
    <scope>NUCLEOTIDE SEQUENCE [LARGE SCALE GENOMIC DNA]</scope>
    <source>
        <strain evidence="8">UoL-WK</strain>
    </source>
</reference>
<feature type="non-terminal residue" evidence="8">
    <location>
        <position position="139"/>
    </location>
</feature>
<keyword evidence="4" id="KW-0479">Metal-binding</keyword>
<evidence type="ECO:0000256" key="1">
    <source>
        <dbReference type="ARBA" id="ARBA00001971"/>
    </source>
</evidence>
<evidence type="ECO:0000256" key="4">
    <source>
        <dbReference type="ARBA" id="ARBA00022723"/>
    </source>
</evidence>
<accession>A0A3S3RGC3</accession>
<dbReference type="InterPro" id="IPR001128">
    <property type="entry name" value="Cyt_P450"/>
</dbReference>
<evidence type="ECO:0000256" key="2">
    <source>
        <dbReference type="ARBA" id="ARBA00010617"/>
    </source>
</evidence>
<dbReference type="SUPFAM" id="SSF48264">
    <property type="entry name" value="Cytochrome P450"/>
    <property type="match status" value="1"/>
</dbReference>
<evidence type="ECO:0000313" key="8">
    <source>
        <dbReference type="EMBL" id="RWR99444.1"/>
    </source>
</evidence>
<dbReference type="STRING" id="1965070.A0A3S3RGC3"/>
<comment type="similarity">
    <text evidence="2">Belongs to the cytochrome P450 family.</text>
</comment>
<protein>
    <submittedName>
        <fullName evidence="8">Uncharacterized protein</fullName>
    </submittedName>
</protein>
<dbReference type="Pfam" id="PF00067">
    <property type="entry name" value="p450"/>
    <property type="match status" value="1"/>
</dbReference>
<comment type="caution">
    <text evidence="8">The sequence shown here is derived from an EMBL/GenBank/DDBJ whole genome shotgun (WGS) entry which is preliminary data.</text>
</comment>
<sequence length="139" mass="15946">MNDGILEHLMVHALNDEWKKLRTKVSPTFSSVKMKQMLLLIEDCAKEVTKAFEEYAVNSESFNADKIFGLYTIDVIARTAFATRIDYESKENNPFVKHVNGLMQLQFPLLLLLNDEESKQLDTEKKESIFDIESNAANV</sequence>
<dbReference type="InterPro" id="IPR050705">
    <property type="entry name" value="Cytochrome_P450_3A"/>
</dbReference>
<gene>
    <name evidence="8" type="ORF">B4U79_14565</name>
</gene>
<dbReference type="OrthoDB" id="6504953at2759"/>
<keyword evidence="6" id="KW-0408">Iron</keyword>
<dbReference type="InterPro" id="IPR036396">
    <property type="entry name" value="Cyt_P450_sf"/>
</dbReference>
<dbReference type="GO" id="GO:0005506">
    <property type="term" value="F:iron ion binding"/>
    <property type="evidence" value="ECO:0007669"/>
    <property type="project" value="InterPro"/>
</dbReference>
<dbReference type="Proteomes" id="UP000285301">
    <property type="component" value="Unassembled WGS sequence"/>
</dbReference>
<dbReference type="GO" id="GO:0008395">
    <property type="term" value="F:steroid hydroxylase activity"/>
    <property type="evidence" value="ECO:0007669"/>
    <property type="project" value="TreeGrafter"/>
</dbReference>
<evidence type="ECO:0000256" key="3">
    <source>
        <dbReference type="ARBA" id="ARBA00022617"/>
    </source>
</evidence>
<keyword evidence="3" id="KW-0349">Heme</keyword>
<evidence type="ECO:0000256" key="7">
    <source>
        <dbReference type="ARBA" id="ARBA00023033"/>
    </source>
</evidence>
<evidence type="ECO:0000256" key="6">
    <source>
        <dbReference type="ARBA" id="ARBA00023004"/>
    </source>
</evidence>
<keyword evidence="9" id="KW-1185">Reference proteome</keyword>
<keyword evidence="5" id="KW-0560">Oxidoreductase</keyword>
<dbReference type="InterPro" id="IPR002402">
    <property type="entry name" value="Cyt_P450_E_grp-II"/>
</dbReference>
<evidence type="ECO:0000313" key="9">
    <source>
        <dbReference type="Proteomes" id="UP000285301"/>
    </source>
</evidence>
<organism evidence="8 9">
    <name type="scientific">Dinothrombium tinctorium</name>
    <dbReference type="NCBI Taxonomy" id="1965070"/>
    <lineage>
        <taxon>Eukaryota</taxon>
        <taxon>Metazoa</taxon>
        <taxon>Ecdysozoa</taxon>
        <taxon>Arthropoda</taxon>
        <taxon>Chelicerata</taxon>
        <taxon>Arachnida</taxon>
        <taxon>Acari</taxon>
        <taxon>Acariformes</taxon>
        <taxon>Trombidiformes</taxon>
        <taxon>Prostigmata</taxon>
        <taxon>Anystina</taxon>
        <taxon>Parasitengona</taxon>
        <taxon>Trombidioidea</taxon>
        <taxon>Trombidiidae</taxon>
        <taxon>Dinothrombium</taxon>
    </lineage>
</organism>
<comment type="cofactor">
    <cofactor evidence="1">
        <name>heme</name>
        <dbReference type="ChEBI" id="CHEBI:30413"/>
    </cofactor>
</comment>
<dbReference type="AlphaFoldDB" id="A0A3S3RGC3"/>
<dbReference type="PANTHER" id="PTHR24302">
    <property type="entry name" value="CYTOCHROME P450 FAMILY 3"/>
    <property type="match status" value="1"/>
</dbReference>
<proteinExistence type="inferred from homology"/>
<dbReference type="EMBL" id="NCKU01015135">
    <property type="protein sequence ID" value="RWR99444.1"/>
    <property type="molecule type" value="Genomic_DNA"/>
</dbReference>
<keyword evidence="7" id="KW-0503">Monooxygenase</keyword>
<name>A0A3S3RGC3_9ACAR</name>
<dbReference type="GO" id="GO:0016705">
    <property type="term" value="F:oxidoreductase activity, acting on paired donors, with incorporation or reduction of molecular oxygen"/>
    <property type="evidence" value="ECO:0007669"/>
    <property type="project" value="InterPro"/>
</dbReference>
<dbReference type="PRINTS" id="PR00464">
    <property type="entry name" value="EP450II"/>
</dbReference>
<evidence type="ECO:0000256" key="5">
    <source>
        <dbReference type="ARBA" id="ARBA00023002"/>
    </source>
</evidence>
<dbReference type="PANTHER" id="PTHR24302:SF15">
    <property type="entry name" value="FATTY-ACID PEROXYGENASE"/>
    <property type="match status" value="1"/>
</dbReference>